<dbReference type="InterPro" id="IPR024862">
    <property type="entry name" value="TRPV"/>
</dbReference>
<keyword evidence="2" id="KW-1133">Transmembrane helix</keyword>
<feature type="non-terminal residue" evidence="3">
    <location>
        <position position="1"/>
    </location>
</feature>
<keyword evidence="2" id="KW-0812">Transmembrane</keyword>
<evidence type="ECO:0000256" key="1">
    <source>
        <dbReference type="ARBA" id="ARBA00022737"/>
    </source>
</evidence>
<dbReference type="GO" id="GO:0005262">
    <property type="term" value="F:calcium channel activity"/>
    <property type="evidence" value="ECO:0007669"/>
    <property type="project" value="TreeGrafter"/>
</dbReference>
<sequence length="111" mass="13103">EAFPDKAIFKISWILLLCCIPFRIFCTAHQKMFDIENCLVLCAVIMTSLHFFFYCRAIPFLSTFVVMIHSIISRDLRQFLMIYIVFLMGFSQDKQSLSTMHRVREMIPLPL</sequence>
<dbReference type="AlphaFoldDB" id="A0AAN5CFJ8"/>
<evidence type="ECO:0000313" key="3">
    <source>
        <dbReference type="EMBL" id="GMR44360.1"/>
    </source>
</evidence>
<feature type="non-terminal residue" evidence="3">
    <location>
        <position position="111"/>
    </location>
</feature>
<evidence type="ECO:0000256" key="2">
    <source>
        <dbReference type="SAM" id="Phobius"/>
    </source>
</evidence>
<dbReference type="GO" id="GO:0098703">
    <property type="term" value="P:calcium ion import across plasma membrane"/>
    <property type="evidence" value="ECO:0007669"/>
    <property type="project" value="TreeGrafter"/>
</dbReference>
<name>A0AAN5CFJ8_9BILA</name>
<feature type="transmembrane region" description="Helical" evidence="2">
    <location>
        <begin position="6"/>
        <end position="26"/>
    </location>
</feature>
<organism evidence="3 4">
    <name type="scientific">Pristionchus mayeri</name>
    <dbReference type="NCBI Taxonomy" id="1317129"/>
    <lineage>
        <taxon>Eukaryota</taxon>
        <taxon>Metazoa</taxon>
        <taxon>Ecdysozoa</taxon>
        <taxon>Nematoda</taxon>
        <taxon>Chromadorea</taxon>
        <taxon>Rhabditida</taxon>
        <taxon>Rhabditina</taxon>
        <taxon>Diplogasteromorpha</taxon>
        <taxon>Diplogasteroidea</taxon>
        <taxon>Neodiplogasteridae</taxon>
        <taxon>Pristionchus</taxon>
    </lineage>
</organism>
<keyword evidence="2" id="KW-0472">Membrane</keyword>
<dbReference type="PANTHER" id="PTHR10582:SF28">
    <property type="entry name" value="NANCHUNG, ISOFORM B"/>
    <property type="match status" value="1"/>
</dbReference>
<protein>
    <submittedName>
        <fullName evidence="3">Uncharacterized protein</fullName>
    </submittedName>
</protein>
<keyword evidence="1" id="KW-0677">Repeat</keyword>
<gene>
    <name evidence="3" type="ORF">PMAYCL1PPCAC_14555</name>
</gene>
<dbReference type="EMBL" id="BTRK01000003">
    <property type="protein sequence ID" value="GMR44360.1"/>
    <property type="molecule type" value="Genomic_DNA"/>
</dbReference>
<keyword evidence="4" id="KW-1185">Reference proteome</keyword>
<dbReference type="GO" id="GO:0005886">
    <property type="term" value="C:plasma membrane"/>
    <property type="evidence" value="ECO:0007669"/>
    <property type="project" value="TreeGrafter"/>
</dbReference>
<dbReference type="PANTHER" id="PTHR10582">
    <property type="entry name" value="TRANSIENT RECEPTOR POTENTIAL ION CHANNEL PROTEIN"/>
    <property type="match status" value="1"/>
</dbReference>
<evidence type="ECO:0000313" key="4">
    <source>
        <dbReference type="Proteomes" id="UP001328107"/>
    </source>
</evidence>
<proteinExistence type="predicted"/>
<reference evidence="4" key="1">
    <citation type="submission" date="2022-10" db="EMBL/GenBank/DDBJ databases">
        <title>Genome assembly of Pristionchus species.</title>
        <authorList>
            <person name="Yoshida K."/>
            <person name="Sommer R.J."/>
        </authorList>
    </citation>
    <scope>NUCLEOTIDE SEQUENCE [LARGE SCALE GENOMIC DNA]</scope>
    <source>
        <strain evidence="4">RS5460</strain>
    </source>
</reference>
<comment type="caution">
    <text evidence="3">The sequence shown here is derived from an EMBL/GenBank/DDBJ whole genome shotgun (WGS) entry which is preliminary data.</text>
</comment>
<accession>A0AAN5CFJ8</accession>
<dbReference type="Proteomes" id="UP001328107">
    <property type="component" value="Unassembled WGS sequence"/>
</dbReference>